<dbReference type="Pfam" id="PF03853">
    <property type="entry name" value="YjeF_N"/>
    <property type="match status" value="1"/>
</dbReference>
<dbReference type="InterPro" id="IPR036652">
    <property type="entry name" value="YjeF_N_dom_sf"/>
</dbReference>
<dbReference type="PROSITE" id="PS51385">
    <property type="entry name" value="YJEF_N"/>
    <property type="match status" value="1"/>
</dbReference>
<dbReference type="Proteomes" id="UP001056693">
    <property type="component" value="Unassembled WGS sequence"/>
</dbReference>
<comment type="caution">
    <text evidence="3">The sequence shown here is derived from an EMBL/GenBank/DDBJ whole genome shotgun (WGS) entry which is preliminary data.</text>
</comment>
<comment type="caution">
    <text evidence="1">Lacks conserved residue(s) required for the propagation of feature annotation.</text>
</comment>
<keyword evidence="1" id="KW-0630">Potassium</keyword>
<dbReference type="SUPFAM" id="SSF64153">
    <property type="entry name" value="YjeF N-terminal domain-like"/>
    <property type="match status" value="1"/>
</dbReference>
<name>A0ABT0NIM7_9FIRM</name>
<feature type="binding site" evidence="1">
    <location>
        <position position="174"/>
    </location>
    <ligand>
        <name>K(+)</name>
        <dbReference type="ChEBI" id="CHEBI:29103"/>
    </ligand>
</feature>
<evidence type="ECO:0000313" key="3">
    <source>
        <dbReference type="EMBL" id="MCL3788110.1"/>
    </source>
</evidence>
<feature type="binding site" evidence="1">
    <location>
        <position position="138"/>
    </location>
    <ligand>
        <name>K(+)</name>
        <dbReference type="ChEBI" id="CHEBI:29103"/>
    </ligand>
</feature>
<dbReference type="EC" id="5.1.99.6" evidence="1"/>
<keyword evidence="1" id="KW-0479">Metal-binding</keyword>
<protein>
    <recommendedName>
        <fullName evidence="1">NAD(P)H-hydrate epimerase</fullName>
        <ecNumber evidence="1">5.1.99.6</ecNumber>
    </recommendedName>
    <alternativeName>
        <fullName evidence="1">NAD(P)HX epimerase</fullName>
    </alternativeName>
</protein>
<keyword evidence="1" id="KW-0521">NADP</keyword>
<comment type="catalytic activity">
    <reaction evidence="1">
        <text>(6R)-NADPHX = (6S)-NADPHX</text>
        <dbReference type="Rhea" id="RHEA:32227"/>
        <dbReference type="ChEBI" id="CHEBI:64076"/>
        <dbReference type="ChEBI" id="CHEBI:64077"/>
        <dbReference type="EC" id="5.1.99.6"/>
    </reaction>
</comment>
<feature type="domain" description="YjeF N-terminal" evidence="2">
    <location>
        <begin position="32"/>
        <end position="227"/>
    </location>
</feature>
<comment type="cofactor">
    <cofactor evidence="1">
        <name>K(+)</name>
        <dbReference type="ChEBI" id="CHEBI:29103"/>
    </cofactor>
    <text evidence="1">Binds 1 potassium ion per subunit.</text>
</comment>
<proteinExistence type="inferred from homology"/>
<comment type="function">
    <text evidence="1">Catalyzes the epimerization of the S- and R-forms of NAD(P)HX, a damaged form of NAD(P)H that is a result of enzymatic or heat-dependent hydration. This is a prerequisite for the S-specific NAD(P)H-hydrate dehydratase to allow the repair of both epimers of NAD(P)HX.</text>
</comment>
<organism evidence="3 4">
    <name type="scientific">Ruminococcus bromii</name>
    <dbReference type="NCBI Taxonomy" id="40518"/>
    <lineage>
        <taxon>Bacteria</taxon>
        <taxon>Bacillati</taxon>
        <taxon>Bacillota</taxon>
        <taxon>Clostridia</taxon>
        <taxon>Eubacteriales</taxon>
        <taxon>Oscillospiraceae</taxon>
        <taxon>Ruminococcus</taxon>
    </lineage>
</organism>
<dbReference type="NCBIfam" id="TIGR00197">
    <property type="entry name" value="yjeF_nterm"/>
    <property type="match status" value="1"/>
</dbReference>
<reference evidence="3 4" key="1">
    <citation type="submission" date="2019-03" db="EMBL/GenBank/DDBJ databases">
        <authorList>
            <person name="Molinero N."/>
            <person name="Sanchez B."/>
            <person name="Walker A."/>
            <person name="Duncan S."/>
            <person name="Delgado S."/>
            <person name="Margolles A."/>
        </authorList>
    </citation>
    <scope>NUCLEOTIDE SEQUENCE [LARGE SCALE GENOMIC DNA]</scope>
    <source>
        <strain evidence="3 4">IPLA60002</strain>
    </source>
</reference>
<dbReference type="GO" id="GO:0052856">
    <property type="term" value="F:NAD(P)HX epimerase activity"/>
    <property type="evidence" value="ECO:0007669"/>
    <property type="project" value="UniProtKB-EC"/>
</dbReference>
<dbReference type="Gene3D" id="3.40.50.10260">
    <property type="entry name" value="YjeF N-terminal domain"/>
    <property type="match status" value="1"/>
</dbReference>
<keyword evidence="1 3" id="KW-0413">Isomerase</keyword>
<evidence type="ECO:0000259" key="2">
    <source>
        <dbReference type="PROSITE" id="PS51385"/>
    </source>
</evidence>
<comment type="catalytic activity">
    <reaction evidence="1">
        <text>(6R)-NADHX = (6S)-NADHX</text>
        <dbReference type="Rhea" id="RHEA:32215"/>
        <dbReference type="ChEBI" id="CHEBI:64074"/>
        <dbReference type="ChEBI" id="CHEBI:64075"/>
        <dbReference type="EC" id="5.1.99.6"/>
    </reaction>
</comment>
<keyword evidence="1" id="KW-0520">NAD</keyword>
<dbReference type="InterPro" id="IPR004443">
    <property type="entry name" value="YjeF_N_dom"/>
</dbReference>
<dbReference type="HAMAP" id="MF_01966">
    <property type="entry name" value="NADHX_epimerase"/>
    <property type="match status" value="1"/>
</dbReference>
<gene>
    <name evidence="1" type="primary">nnrE</name>
    <name evidence="3" type="ORF">E2N93_08860</name>
</gene>
<evidence type="ECO:0000313" key="4">
    <source>
        <dbReference type="Proteomes" id="UP001056693"/>
    </source>
</evidence>
<feature type="binding site" evidence="1">
    <location>
        <position position="76"/>
    </location>
    <ligand>
        <name>K(+)</name>
        <dbReference type="ChEBI" id="CHEBI:29103"/>
    </ligand>
</feature>
<keyword evidence="1" id="KW-0547">Nucleotide-binding</keyword>
<evidence type="ECO:0000256" key="1">
    <source>
        <dbReference type="HAMAP-Rule" id="MF_01966"/>
    </source>
</evidence>
<dbReference type="EMBL" id="SNUZ01000012">
    <property type="protein sequence ID" value="MCL3788110.1"/>
    <property type="molecule type" value="Genomic_DNA"/>
</dbReference>
<comment type="similarity">
    <text evidence="1">Belongs to the NnrE/AIBP family.</text>
</comment>
<accession>A0ABT0NIM7</accession>
<feature type="binding site" evidence="1">
    <location>
        <begin position="75"/>
        <end position="79"/>
    </location>
    <ligand>
        <name>(6S)-NADPHX</name>
        <dbReference type="ChEBI" id="CHEBI:64076"/>
    </ligand>
</feature>
<feature type="binding site" evidence="1">
    <location>
        <position position="171"/>
    </location>
    <ligand>
        <name>(6S)-NADPHX</name>
        <dbReference type="ChEBI" id="CHEBI:64076"/>
    </ligand>
</feature>
<sequence length="305" mass="33828">MRLRRHTTQFVNNAYRKEITMDFEKVVSVKNMRESDARTIAERTPSAELMMRAAQGIFDKVKFAGKTCVVCGKGNNGGDGYALACILARHSMDCTIVRAVEGFSKDGLYYYQLAKSLGVNEISLYEAGNFEGYDIVVDCLLGTGFSGKVEGEIAQAITQINMTPAYVVSADINSGINGDTGYGELAVNSDITVSIGSLKTGLFLNDAPYYIDSLTNADIGIELLLDEYKLIDYDNLELFEGYNSEVYTTEEFMEKFNYSPETCNITEIVAEMSVKNKKTIVVKTEHSAVIADVKYVYFCADYIRN</sequence>
<keyword evidence="4" id="KW-1185">Reference proteome</keyword>
<feature type="binding site" evidence="1">
    <location>
        <begin position="142"/>
        <end position="148"/>
    </location>
    <ligand>
        <name>(6S)-NADPHX</name>
        <dbReference type="ChEBI" id="CHEBI:64076"/>
    </ligand>
</feature>